<reference evidence="1 2" key="1">
    <citation type="journal article" date="2011" name="Genome Biol. Evol.">
        <title>Complete nucleomorph genome sequence of the nonphotosynthetic alga Cryptomonas paramecium reveals a core nucleomorph gene set.</title>
        <authorList>
            <person name="Tanifuji G."/>
            <person name="Onodera N.T."/>
            <person name="Wheeler T.J."/>
            <person name="Dlutek M."/>
            <person name="Donaher N."/>
            <person name="Archibald J.M."/>
        </authorList>
    </citation>
    <scope>NUCLEOTIDE SEQUENCE [LARGE SCALE GENOMIC DNA]</scope>
    <source>
        <strain evidence="1 2">CCAP977/2A</strain>
    </source>
</reference>
<protein>
    <submittedName>
        <fullName evidence="1">Uncharacterized protein</fullName>
    </submittedName>
</protein>
<evidence type="ECO:0000313" key="2">
    <source>
        <dbReference type="Proteomes" id="UP000243423"/>
    </source>
</evidence>
<keyword evidence="1" id="KW-0542">Nucleomorph</keyword>
<dbReference type="AlphaFoldDB" id="F2HI19"/>
<dbReference type="GeneID" id="10447208"/>
<evidence type="ECO:0000313" key="1">
    <source>
        <dbReference type="EMBL" id="AEA38965.1"/>
    </source>
</evidence>
<dbReference type="EMBL" id="CP002173">
    <property type="protein sequence ID" value="AEA38965.1"/>
    <property type="molecule type" value="Genomic_DNA"/>
</dbReference>
<proteinExistence type="predicted"/>
<organism evidence="1 2">
    <name type="scientific">Cryptomonas paramaecium</name>
    <dbReference type="NCBI Taxonomy" id="2898"/>
    <lineage>
        <taxon>Eukaryota</taxon>
        <taxon>Cryptophyceae</taxon>
        <taxon>Cryptomonadales</taxon>
        <taxon>Cryptomonadaceae</taxon>
        <taxon>Cryptomonas</taxon>
    </lineage>
</organism>
<dbReference type="Proteomes" id="UP000243423">
    <property type="component" value="Nucleomorph 2"/>
</dbReference>
<dbReference type="RefSeq" id="XP_003239863.1">
    <property type="nucleotide sequence ID" value="XM_003239815.1"/>
</dbReference>
<gene>
    <name evidence="1" type="ORF">CPARA_2gp307</name>
</gene>
<name>F2HI19_9CRYP</name>
<geneLocation type="nucleomorph" evidence="1"/>
<sequence>MFICNFPTNLNLHKRSFWFKKKNFKIKANLEKYPEHFYPERIKREETSSEYKVLQEIDFLKLLKENVSLETLLKIKNINLNAREFPRDKFCEIVRGADESILDWLKSKAKLKLASDENDIQPTQNQTSLEEEFNFQENENNLESFFQ</sequence>
<accession>F2HI19</accession>